<evidence type="ECO:0000313" key="2">
    <source>
        <dbReference type="EMBL" id="QPM89986.1"/>
    </source>
</evidence>
<proteinExistence type="predicted"/>
<feature type="compositionally biased region" description="Basic and acidic residues" evidence="1">
    <location>
        <begin position="34"/>
        <end position="49"/>
    </location>
</feature>
<organism evidence="2 3">
    <name type="scientific">Pseudooceanicola algae</name>
    <dbReference type="NCBI Taxonomy" id="1537215"/>
    <lineage>
        <taxon>Bacteria</taxon>
        <taxon>Pseudomonadati</taxon>
        <taxon>Pseudomonadota</taxon>
        <taxon>Alphaproteobacteria</taxon>
        <taxon>Rhodobacterales</taxon>
        <taxon>Paracoccaceae</taxon>
        <taxon>Pseudooceanicola</taxon>
    </lineage>
</organism>
<dbReference type="EMBL" id="CP060436">
    <property type="protein sequence ID" value="QPM89986.1"/>
    <property type="molecule type" value="Genomic_DNA"/>
</dbReference>
<dbReference type="Proteomes" id="UP000283786">
    <property type="component" value="Chromosome"/>
</dbReference>
<keyword evidence="3" id="KW-1185">Reference proteome</keyword>
<protein>
    <submittedName>
        <fullName evidence="2">Uncharacterized protein</fullName>
    </submittedName>
</protein>
<dbReference type="KEGG" id="palw:PSAL_012170"/>
<accession>A0A418SC68</accession>
<dbReference type="OrthoDB" id="9812459at2"/>
<dbReference type="InterPro" id="IPR041374">
    <property type="entry name" value="BaeRF_family12"/>
</dbReference>
<evidence type="ECO:0000256" key="1">
    <source>
        <dbReference type="SAM" id="MobiDB-lite"/>
    </source>
</evidence>
<name>A0A418SC68_9RHOB</name>
<gene>
    <name evidence="2" type="ORF">PSAL_012170</name>
</gene>
<sequence length="153" mass="17187">MTDIPNDCWVMVADGEKAIFLRNITDAENPNLEVIRKEEQENPSDREQSANRPGRKSDNGVGQRSAMDDTDWHELAKERFADEMADILYRLAHRGAFDKIVLVAPPKTLGELRKSIHKEVADKVIGEVPKSLTNHPVPEIEKLLKAEMAEASS</sequence>
<reference evidence="2 3" key="1">
    <citation type="submission" date="2020-08" db="EMBL/GenBank/DDBJ databases">
        <title>Genome sequence of Rhodobacteraceae bacterium Lw-13e.</title>
        <authorList>
            <person name="Poehlein A."/>
            <person name="Wolter L."/>
            <person name="Daniel R."/>
            <person name="Brinkhoff T."/>
        </authorList>
    </citation>
    <scope>NUCLEOTIDE SEQUENCE [LARGE SCALE GENOMIC DNA]</scope>
    <source>
        <strain evidence="2 3">Lw-13e</strain>
    </source>
</reference>
<dbReference type="AlphaFoldDB" id="A0A418SC68"/>
<feature type="region of interest" description="Disordered" evidence="1">
    <location>
        <begin position="30"/>
        <end position="70"/>
    </location>
</feature>
<dbReference type="Pfam" id="PF18856">
    <property type="entry name" value="baeRF_family12"/>
    <property type="match status" value="1"/>
</dbReference>
<evidence type="ECO:0000313" key="3">
    <source>
        <dbReference type="Proteomes" id="UP000283786"/>
    </source>
</evidence>
<dbReference type="RefSeq" id="WP_119840620.1">
    <property type="nucleotide sequence ID" value="NZ_CP060436.1"/>
</dbReference>